<evidence type="ECO:0000256" key="4">
    <source>
        <dbReference type="ARBA" id="ARBA00023163"/>
    </source>
</evidence>
<dbReference type="RefSeq" id="WP_108953343.1">
    <property type="nucleotide sequence ID" value="NZ_BEVZ01000002.1"/>
</dbReference>
<gene>
    <name evidence="6" type="ORF">AB0E65_18100</name>
</gene>
<evidence type="ECO:0000256" key="1">
    <source>
        <dbReference type="ARBA" id="ARBA00022491"/>
    </source>
</evidence>
<name>A0ABV2YK44_9ACTN</name>
<dbReference type="Proteomes" id="UP001550850">
    <property type="component" value="Unassembled WGS sequence"/>
</dbReference>
<keyword evidence="7" id="KW-1185">Reference proteome</keyword>
<dbReference type="Pfam" id="PF13411">
    <property type="entry name" value="MerR_1"/>
    <property type="match status" value="1"/>
</dbReference>
<evidence type="ECO:0000256" key="3">
    <source>
        <dbReference type="ARBA" id="ARBA00023125"/>
    </source>
</evidence>
<evidence type="ECO:0000313" key="7">
    <source>
        <dbReference type="Proteomes" id="UP001550850"/>
    </source>
</evidence>
<comment type="caution">
    <text evidence="6">The sequence shown here is derived from an EMBL/GenBank/DDBJ whole genome shotgun (WGS) entry which is preliminary data.</text>
</comment>
<keyword evidence="4" id="KW-0804">Transcription</keyword>
<evidence type="ECO:0000313" key="6">
    <source>
        <dbReference type="EMBL" id="MEU3556109.1"/>
    </source>
</evidence>
<keyword evidence="3" id="KW-0238">DNA-binding</keyword>
<evidence type="ECO:0000256" key="2">
    <source>
        <dbReference type="ARBA" id="ARBA00023015"/>
    </source>
</evidence>
<dbReference type="PROSITE" id="PS50937">
    <property type="entry name" value="HTH_MERR_2"/>
    <property type="match status" value="1"/>
</dbReference>
<feature type="domain" description="HTH merR-type" evidence="5">
    <location>
        <begin position="1"/>
        <end position="71"/>
    </location>
</feature>
<protein>
    <submittedName>
        <fullName evidence="6">MerR family transcriptional regulator</fullName>
    </submittedName>
</protein>
<sequence length="280" mass="31024">MLSISEFSEMCHLPPQTLRFYHSEGLLVPSDVNERTGYRAYTFEQVEQAMLITALRGTGMSVKLVRRALDEPDVAPALLQQHSTEVHRQRQAQDEAISDARELLSSWPTVRLRHVPAMTVASKLVPGTWIGDSPRDWAEIDAAVIATVQDVVKTVESCGVVVSGTPWRVWATEAPEQERQGRTAEGQRWLVQIPITGDEETVTALPGDITVQFFEARDELSIFIPGKSSMAKYGTALSRLFAHPLDAAFIDVSRMRQLLHHDGVETTAAICTLDETDMAG</sequence>
<dbReference type="EMBL" id="JBEZUR010000027">
    <property type="protein sequence ID" value="MEU3556109.1"/>
    <property type="molecule type" value="Genomic_DNA"/>
</dbReference>
<dbReference type="Gene3D" id="1.10.1660.10">
    <property type="match status" value="1"/>
</dbReference>
<dbReference type="SUPFAM" id="SSF46955">
    <property type="entry name" value="Putative DNA-binding domain"/>
    <property type="match status" value="1"/>
</dbReference>
<keyword evidence="2" id="KW-0805">Transcription regulation</keyword>
<organism evidence="6 7">
    <name type="scientific">Streptomyces fragilis</name>
    <dbReference type="NCBI Taxonomy" id="67301"/>
    <lineage>
        <taxon>Bacteria</taxon>
        <taxon>Bacillati</taxon>
        <taxon>Actinomycetota</taxon>
        <taxon>Actinomycetes</taxon>
        <taxon>Kitasatosporales</taxon>
        <taxon>Streptomycetaceae</taxon>
        <taxon>Streptomyces</taxon>
    </lineage>
</organism>
<dbReference type="SMART" id="SM00422">
    <property type="entry name" value="HTH_MERR"/>
    <property type="match status" value="1"/>
</dbReference>
<dbReference type="InterPro" id="IPR009061">
    <property type="entry name" value="DNA-bd_dom_put_sf"/>
</dbReference>
<proteinExistence type="predicted"/>
<keyword evidence="1" id="KW-0678">Repressor</keyword>
<reference evidence="6 7" key="1">
    <citation type="submission" date="2024-06" db="EMBL/GenBank/DDBJ databases">
        <title>The Natural Products Discovery Center: Release of the First 8490 Sequenced Strains for Exploring Actinobacteria Biosynthetic Diversity.</title>
        <authorList>
            <person name="Kalkreuter E."/>
            <person name="Kautsar S.A."/>
            <person name="Yang D."/>
            <person name="Bader C.D."/>
            <person name="Teijaro C.N."/>
            <person name="Fluegel L."/>
            <person name="Davis C.M."/>
            <person name="Simpson J.R."/>
            <person name="Lauterbach L."/>
            <person name="Steele A.D."/>
            <person name="Gui C."/>
            <person name="Meng S."/>
            <person name="Li G."/>
            <person name="Viehrig K."/>
            <person name="Ye F."/>
            <person name="Su P."/>
            <person name="Kiefer A.F."/>
            <person name="Nichols A."/>
            <person name="Cepeda A.J."/>
            <person name="Yan W."/>
            <person name="Fan B."/>
            <person name="Jiang Y."/>
            <person name="Adhikari A."/>
            <person name="Zheng C.-J."/>
            <person name="Schuster L."/>
            <person name="Cowan T.M."/>
            <person name="Smanski M.J."/>
            <person name="Chevrette M.G."/>
            <person name="De Carvalho L.P.S."/>
            <person name="Shen B."/>
        </authorList>
    </citation>
    <scope>NUCLEOTIDE SEQUENCE [LARGE SCALE GENOMIC DNA]</scope>
    <source>
        <strain evidence="6 7">NPDC038104</strain>
    </source>
</reference>
<dbReference type="PANTHER" id="PTHR30204">
    <property type="entry name" value="REDOX-CYCLING DRUG-SENSING TRANSCRIPTIONAL ACTIVATOR SOXR"/>
    <property type="match status" value="1"/>
</dbReference>
<accession>A0ABV2YK44</accession>
<evidence type="ECO:0000259" key="5">
    <source>
        <dbReference type="PROSITE" id="PS50937"/>
    </source>
</evidence>
<dbReference type="InterPro" id="IPR047057">
    <property type="entry name" value="MerR_fam"/>
</dbReference>
<dbReference type="InterPro" id="IPR000551">
    <property type="entry name" value="MerR-type_HTH_dom"/>
</dbReference>
<dbReference type="PANTHER" id="PTHR30204:SF69">
    <property type="entry name" value="MERR-FAMILY TRANSCRIPTIONAL REGULATOR"/>
    <property type="match status" value="1"/>
</dbReference>